<accession>A0A6J5R250</accession>
<dbReference type="InterPro" id="IPR036614">
    <property type="entry name" value="RusA-like_sf"/>
</dbReference>
<dbReference type="Gene3D" id="3.30.1330.70">
    <property type="entry name" value="Holliday junction resolvase RusA"/>
    <property type="match status" value="1"/>
</dbReference>
<dbReference type="GO" id="GO:0006281">
    <property type="term" value="P:DNA repair"/>
    <property type="evidence" value="ECO:0007669"/>
    <property type="project" value="InterPro"/>
</dbReference>
<organism evidence="1">
    <name type="scientific">uncultured Caudovirales phage</name>
    <dbReference type="NCBI Taxonomy" id="2100421"/>
    <lineage>
        <taxon>Viruses</taxon>
        <taxon>Duplodnaviria</taxon>
        <taxon>Heunggongvirae</taxon>
        <taxon>Uroviricota</taxon>
        <taxon>Caudoviricetes</taxon>
        <taxon>Peduoviridae</taxon>
        <taxon>Maltschvirus</taxon>
        <taxon>Maltschvirus maltsch</taxon>
    </lineage>
</organism>
<sequence>MITLPWPAKELSPNARVHWATKAKAVKVARKYGHTVALAAGYNNRTFSGYEGKLHLWIDYYAKTRNYPDADNCLSSSKGYFDGIADALVVNDRRFVYHPFVKDETFPGGRVVIRITKAAE</sequence>
<reference evidence="1" key="1">
    <citation type="submission" date="2020-05" db="EMBL/GenBank/DDBJ databases">
        <authorList>
            <person name="Chiriac C."/>
            <person name="Salcher M."/>
            <person name="Ghai R."/>
            <person name="Kavagutti S V."/>
        </authorList>
    </citation>
    <scope>NUCLEOTIDE SEQUENCE</scope>
</reference>
<gene>
    <name evidence="1" type="ORF">UFOVP1155_41</name>
</gene>
<proteinExistence type="predicted"/>
<dbReference type="GO" id="GO:0006310">
    <property type="term" value="P:DNA recombination"/>
    <property type="evidence" value="ECO:0007669"/>
    <property type="project" value="InterPro"/>
</dbReference>
<protein>
    <submittedName>
        <fullName evidence="1">Uncharacterized protein</fullName>
    </submittedName>
</protein>
<evidence type="ECO:0000313" key="1">
    <source>
        <dbReference type="EMBL" id="CAB4187591.1"/>
    </source>
</evidence>
<dbReference type="GO" id="GO:0000287">
    <property type="term" value="F:magnesium ion binding"/>
    <property type="evidence" value="ECO:0007669"/>
    <property type="project" value="InterPro"/>
</dbReference>
<name>A0A6J5R250_9CAUD</name>
<dbReference type="EMBL" id="LR797111">
    <property type="protein sequence ID" value="CAB4187591.1"/>
    <property type="molecule type" value="Genomic_DNA"/>
</dbReference>
<dbReference type="SUPFAM" id="SSF103084">
    <property type="entry name" value="Holliday junction resolvase RusA"/>
    <property type="match status" value="1"/>
</dbReference>